<dbReference type="EMBL" id="KC285586">
    <property type="protein sequence ID" value="AGE14598.1"/>
    <property type="molecule type" value="Genomic_DNA"/>
</dbReference>
<sequence length="177" mass="19596">MKNLRQQYLLGGFPNLHLTFINVTGADGIAILILINHLTGKVEAIKSGKGGIKQDATKKEFRNVALNAVLNNNSVADLSIEYTKQGTPSLVLLSKGLFTTKAALDFSIRYNVSFMRFSWKIDGLPLIVKDVGMLLNSKDTYETFDKSLLLVQDVVAKTLRKLRKQDENSLALPIVSE</sequence>
<name>M1GLC8_9BASI</name>
<evidence type="ECO:0000256" key="1">
    <source>
        <dbReference type="SAM" id="Phobius"/>
    </source>
</evidence>
<organism evidence="2">
    <name type="scientific">Microbotryum lychnidis-dioicae</name>
    <dbReference type="NCBI Taxonomy" id="288795"/>
    <lineage>
        <taxon>Eukaryota</taxon>
        <taxon>Fungi</taxon>
        <taxon>Dikarya</taxon>
        <taxon>Basidiomycota</taxon>
        <taxon>Pucciniomycotina</taxon>
        <taxon>Microbotryomycetes</taxon>
        <taxon>Microbotryales</taxon>
        <taxon>Microbotryaceae</taxon>
        <taxon>Microbotryum</taxon>
    </lineage>
</organism>
<keyword evidence="2" id="KW-0496">Mitochondrion</keyword>
<dbReference type="AlphaFoldDB" id="M1GLC8"/>
<dbReference type="RefSeq" id="YP_007475384.1">
    <property type="nucleotide sequence ID" value="NC_020353.1"/>
</dbReference>
<geneLocation type="mitochondrion" evidence="2"/>
<gene>
    <name evidence="2" type="primary">orf177</name>
</gene>
<dbReference type="GeneID" id="14658457"/>
<accession>M1GLC8</accession>
<feature type="transmembrane region" description="Helical" evidence="1">
    <location>
        <begin position="20"/>
        <end position="39"/>
    </location>
</feature>
<keyword evidence="1" id="KW-0812">Transmembrane</keyword>
<keyword evidence="1" id="KW-0472">Membrane</keyword>
<reference evidence="2" key="1">
    <citation type="submission" date="2012-12" db="EMBL/GenBank/DDBJ databases">
        <authorList>
            <person name="Lang B.F."/>
        </authorList>
    </citation>
    <scope>NUCLEOTIDE SEQUENCE</scope>
    <source>
        <strain evidence="2">MvSl135HT1</strain>
    </source>
</reference>
<protein>
    <submittedName>
        <fullName evidence="2">Uncharacterized protein</fullName>
    </submittedName>
</protein>
<keyword evidence="1" id="KW-1133">Transmembrane helix</keyword>
<evidence type="ECO:0000313" key="2">
    <source>
        <dbReference type="EMBL" id="AGE14598.1"/>
    </source>
</evidence>
<proteinExistence type="predicted"/>